<evidence type="ECO:0000256" key="1">
    <source>
        <dbReference type="SAM" id="Phobius"/>
    </source>
</evidence>
<accession>A0A6H2DQ72</accession>
<organism evidence="2 3">
    <name type="scientific">Parasphingorhabdus halotolerans</name>
    <dbReference type="NCBI Taxonomy" id="2725558"/>
    <lineage>
        <taxon>Bacteria</taxon>
        <taxon>Pseudomonadati</taxon>
        <taxon>Pseudomonadota</taxon>
        <taxon>Alphaproteobacteria</taxon>
        <taxon>Sphingomonadales</taxon>
        <taxon>Sphingomonadaceae</taxon>
        <taxon>Parasphingorhabdus</taxon>
    </lineage>
</organism>
<dbReference type="EMBL" id="CP051217">
    <property type="protein sequence ID" value="QJB70812.1"/>
    <property type="molecule type" value="Genomic_DNA"/>
</dbReference>
<dbReference type="AlphaFoldDB" id="A0A6H2DQ72"/>
<evidence type="ECO:0000313" key="2">
    <source>
        <dbReference type="EMBL" id="QJB70812.1"/>
    </source>
</evidence>
<name>A0A6H2DQ72_9SPHN</name>
<evidence type="ECO:0000313" key="3">
    <source>
        <dbReference type="Proteomes" id="UP000501600"/>
    </source>
</evidence>
<keyword evidence="1" id="KW-0812">Transmembrane</keyword>
<protein>
    <submittedName>
        <fullName evidence="2">Uncharacterized protein</fullName>
    </submittedName>
</protein>
<keyword evidence="3" id="KW-1185">Reference proteome</keyword>
<dbReference type="Proteomes" id="UP000501600">
    <property type="component" value="Chromosome"/>
</dbReference>
<sequence length="69" mass="7300">MSLFVLIPDPAQAYLGPGSGLTAIGSILALVGVIGLGIVGFIWYPIKRLINKLRGGRKETENSVETSDD</sequence>
<dbReference type="KEGG" id="phao:HF685_10990"/>
<feature type="transmembrane region" description="Helical" evidence="1">
    <location>
        <begin position="20"/>
        <end position="44"/>
    </location>
</feature>
<reference evidence="2 3" key="1">
    <citation type="submission" date="2020-04" db="EMBL/GenBank/DDBJ databases">
        <title>Genome sequence for Sphingorhabdus sp. strain M1.</title>
        <authorList>
            <person name="Park S.-J."/>
        </authorList>
    </citation>
    <scope>NUCLEOTIDE SEQUENCE [LARGE SCALE GENOMIC DNA]</scope>
    <source>
        <strain evidence="2 3">JK6</strain>
    </source>
</reference>
<proteinExistence type="predicted"/>
<keyword evidence="1" id="KW-0472">Membrane</keyword>
<keyword evidence="1" id="KW-1133">Transmembrane helix</keyword>
<gene>
    <name evidence="2" type="ORF">HF685_10990</name>
</gene>